<evidence type="ECO:0000313" key="3">
    <source>
        <dbReference type="Proteomes" id="UP001307889"/>
    </source>
</evidence>
<dbReference type="Proteomes" id="UP001307889">
    <property type="component" value="Chromosome 2"/>
</dbReference>
<dbReference type="EMBL" id="AP028910">
    <property type="protein sequence ID" value="BES90602.1"/>
    <property type="molecule type" value="Genomic_DNA"/>
</dbReference>
<protein>
    <submittedName>
        <fullName evidence="2">Uncharacterized protein</fullName>
    </submittedName>
</protein>
<evidence type="ECO:0000256" key="1">
    <source>
        <dbReference type="SAM" id="MobiDB-lite"/>
    </source>
</evidence>
<reference evidence="2 3" key="1">
    <citation type="submission" date="2023-09" db="EMBL/GenBank/DDBJ databases">
        <title>Nesidiocoris tenuis whole genome shotgun sequence.</title>
        <authorList>
            <person name="Shibata T."/>
            <person name="Shimoda M."/>
            <person name="Kobayashi T."/>
            <person name="Uehara T."/>
        </authorList>
    </citation>
    <scope>NUCLEOTIDE SEQUENCE [LARGE SCALE GENOMIC DNA]</scope>
    <source>
        <strain evidence="2 3">Japan</strain>
    </source>
</reference>
<evidence type="ECO:0000313" key="2">
    <source>
        <dbReference type="EMBL" id="BES90602.1"/>
    </source>
</evidence>
<gene>
    <name evidence="2" type="ORF">NTJ_03410</name>
</gene>
<proteinExistence type="predicted"/>
<feature type="compositionally biased region" description="Basic residues" evidence="1">
    <location>
        <begin position="69"/>
        <end position="79"/>
    </location>
</feature>
<accession>A0ABN7AH47</accession>
<keyword evidence="3" id="KW-1185">Reference proteome</keyword>
<organism evidence="2 3">
    <name type="scientific">Nesidiocoris tenuis</name>
    <dbReference type="NCBI Taxonomy" id="355587"/>
    <lineage>
        <taxon>Eukaryota</taxon>
        <taxon>Metazoa</taxon>
        <taxon>Ecdysozoa</taxon>
        <taxon>Arthropoda</taxon>
        <taxon>Hexapoda</taxon>
        <taxon>Insecta</taxon>
        <taxon>Pterygota</taxon>
        <taxon>Neoptera</taxon>
        <taxon>Paraneoptera</taxon>
        <taxon>Hemiptera</taxon>
        <taxon>Heteroptera</taxon>
        <taxon>Panheteroptera</taxon>
        <taxon>Cimicomorpha</taxon>
        <taxon>Miridae</taxon>
        <taxon>Dicyphina</taxon>
        <taxon>Nesidiocoris</taxon>
    </lineage>
</organism>
<feature type="region of interest" description="Disordered" evidence="1">
    <location>
        <begin position="61"/>
        <end position="104"/>
    </location>
</feature>
<name>A0ABN7AH47_9HEMI</name>
<sequence length="116" mass="12969">MKRPQPQSALLRETTHDYESLPFGSRFGVVGRTLGPFIKFVATLFRPERLLPLQTGWGGSAPHCNQGYSRRRGSFARRRIPPEVNGPKDPTPWDGEEGGSNPRPFLSFSAAIFRSL</sequence>